<dbReference type="GO" id="GO:0016301">
    <property type="term" value="F:kinase activity"/>
    <property type="evidence" value="ECO:0007669"/>
    <property type="project" value="UniProtKB-KW"/>
</dbReference>
<dbReference type="OrthoDB" id="118142at2"/>
<sequence length="608" mass="65770">MMGGPVDREGPVAWEEAAVSTEASPHRHPLSGDLRTVLADPRRLAEEYELLRNVVEGTDAAVSILDTQLRYRYVNPQMARMTGLTVDAHLGRPLTAVLPGVQRPDEVLRKVLADGAPRQLVVSGRTWADSPYGRRVWRATYHRLQDRNGRVIGLVGIGLEISGPRQYVDELERAHQRLTLLDTAATRIGTTADLRTTCTELAEFVVPELADAAGVELRLDEADVRRRAPRGVLRLRRMALALRPDLIPLAQAAAESGQLIDYQPGAAIRQCLETGRPWLRNRITPPEWRAIAAQPELADGYIAAGYHSALVVPLIAEGQVLGSLSLARAGGSAPFSRDDSVVAKELAARAAHGLARAMRFGRDHAMALELQRSLLATPFRDHEDLETAARYLPADDRSLVGGDWYDTLSLSGGRTLLVIGDVMGHGVQAAVAMSHYRSTIRALAQAGLKPHQVLRHADRMVAESGFDRVATCLLALADPHDATITYASAGHLPPLTLAADRRARLIPVPVGPPLGTGLGGYASSTASCPTGGVLLLYTDGLIEHRDEDIDTSLRRLTRLRVDTSGPLQRLIDRTLEFLAPEGTDDIALLAARVECPDADGISSADVEP</sequence>
<name>A0A1G9GL27_9ACTN</name>
<gene>
    <name evidence="17" type="ORF">SAMN05421806_11666</name>
</gene>
<keyword evidence="5" id="KW-0547">Nucleotide-binding</keyword>
<dbReference type="InterPro" id="IPR036457">
    <property type="entry name" value="PPM-type-like_dom_sf"/>
</dbReference>
<dbReference type="Gene3D" id="3.30.450.20">
    <property type="entry name" value="PAS domain"/>
    <property type="match status" value="1"/>
</dbReference>
<dbReference type="NCBIfam" id="TIGR00229">
    <property type="entry name" value="sensory_box"/>
    <property type="match status" value="1"/>
</dbReference>
<evidence type="ECO:0000256" key="1">
    <source>
        <dbReference type="ARBA" id="ARBA00013081"/>
    </source>
</evidence>
<dbReference type="CDD" id="cd00130">
    <property type="entry name" value="PAS"/>
    <property type="match status" value="1"/>
</dbReference>
<dbReference type="PANTHER" id="PTHR43156">
    <property type="entry name" value="STAGE II SPORULATION PROTEIN E-RELATED"/>
    <property type="match status" value="1"/>
</dbReference>
<evidence type="ECO:0000259" key="16">
    <source>
        <dbReference type="PROSITE" id="PS50112"/>
    </source>
</evidence>
<dbReference type="PANTHER" id="PTHR43156:SF2">
    <property type="entry name" value="STAGE II SPORULATION PROTEIN E"/>
    <property type="match status" value="1"/>
</dbReference>
<proteinExistence type="predicted"/>
<evidence type="ECO:0000256" key="14">
    <source>
        <dbReference type="ARBA" id="ARBA00075117"/>
    </source>
</evidence>
<dbReference type="AlphaFoldDB" id="A0A1G9GL27"/>
<keyword evidence="4" id="KW-0479">Metal-binding</keyword>
<dbReference type="Pfam" id="PF07228">
    <property type="entry name" value="SpoIIE"/>
    <property type="match status" value="1"/>
</dbReference>
<evidence type="ECO:0000256" key="7">
    <source>
        <dbReference type="ARBA" id="ARBA00022801"/>
    </source>
</evidence>
<dbReference type="EC" id="3.1.3.16" evidence="1"/>
<dbReference type="InterPro" id="IPR013656">
    <property type="entry name" value="PAS_4"/>
</dbReference>
<dbReference type="Proteomes" id="UP000199155">
    <property type="component" value="Unassembled WGS sequence"/>
</dbReference>
<evidence type="ECO:0000256" key="6">
    <source>
        <dbReference type="ARBA" id="ARBA00022777"/>
    </source>
</evidence>
<dbReference type="Gene3D" id="3.30.450.40">
    <property type="match status" value="1"/>
</dbReference>
<evidence type="ECO:0000256" key="4">
    <source>
        <dbReference type="ARBA" id="ARBA00022723"/>
    </source>
</evidence>
<dbReference type="SUPFAM" id="SSF55785">
    <property type="entry name" value="PYP-like sensor domain (PAS domain)"/>
    <property type="match status" value="1"/>
</dbReference>
<reference evidence="17 18" key="1">
    <citation type="submission" date="2016-10" db="EMBL/GenBank/DDBJ databases">
        <authorList>
            <person name="de Groot N.N."/>
        </authorList>
    </citation>
    <scope>NUCLEOTIDE SEQUENCE [LARGE SCALE GENOMIC DNA]</scope>
    <source>
        <strain evidence="17 18">CGMCC 4.5727</strain>
    </source>
</reference>
<dbReference type="InterPro" id="IPR000014">
    <property type="entry name" value="PAS"/>
</dbReference>
<evidence type="ECO:0000256" key="12">
    <source>
        <dbReference type="ARBA" id="ARBA00047761"/>
    </source>
</evidence>
<dbReference type="SMART" id="SM00331">
    <property type="entry name" value="PP2C_SIG"/>
    <property type="match status" value="1"/>
</dbReference>
<protein>
    <recommendedName>
        <fullName evidence="1">protein-serine/threonine phosphatase</fullName>
        <ecNumber evidence="1">3.1.3.16</ecNumber>
    </recommendedName>
    <alternativeName>
        <fullName evidence="15">Protein-serine/threonine phosphatase</fullName>
    </alternativeName>
    <alternativeName>
        <fullName evidence="14">Serine/threonine-protein kinase</fullName>
    </alternativeName>
</protein>
<dbReference type="Pfam" id="PF08448">
    <property type="entry name" value="PAS_4"/>
    <property type="match status" value="1"/>
</dbReference>
<evidence type="ECO:0000256" key="2">
    <source>
        <dbReference type="ARBA" id="ARBA00022553"/>
    </source>
</evidence>
<accession>A0A1G9GL27</accession>
<comment type="function">
    <text evidence="13">Primarily acts as an independent SigF regulator that is sensitive to the osmosensory signal, mediating the cross talk of PknD with the SigF regulon. Possesses both phosphatase and kinase activities. The kinase domain functions as a classic anti-sigma factor-like kinase to phosphorylate the anti-anti-sigma factor domain at the canonical regulatory site, and the phosphatase domain antagonizes this activity.</text>
</comment>
<evidence type="ECO:0000256" key="8">
    <source>
        <dbReference type="ARBA" id="ARBA00022840"/>
    </source>
</evidence>
<keyword evidence="6" id="KW-0418">Kinase</keyword>
<keyword evidence="8" id="KW-0067">ATP-binding</keyword>
<keyword evidence="7" id="KW-0378">Hydrolase</keyword>
<evidence type="ECO:0000256" key="11">
    <source>
        <dbReference type="ARBA" id="ARBA00023211"/>
    </source>
</evidence>
<dbReference type="InterPro" id="IPR003018">
    <property type="entry name" value="GAF"/>
</dbReference>
<dbReference type="SUPFAM" id="SSF55781">
    <property type="entry name" value="GAF domain-like"/>
    <property type="match status" value="1"/>
</dbReference>
<feature type="domain" description="PAS" evidence="16">
    <location>
        <begin position="47"/>
        <end position="92"/>
    </location>
</feature>
<keyword evidence="11" id="KW-0464">Manganese</keyword>
<evidence type="ECO:0000256" key="5">
    <source>
        <dbReference type="ARBA" id="ARBA00022741"/>
    </source>
</evidence>
<dbReference type="FunFam" id="3.60.40.10:FF:000005">
    <property type="entry name" value="Serine/threonine protein phosphatase"/>
    <property type="match status" value="1"/>
</dbReference>
<keyword evidence="18" id="KW-1185">Reference proteome</keyword>
<dbReference type="Pfam" id="PF01590">
    <property type="entry name" value="GAF"/>
    <property type="match status" value="1"/>
</dbReference>
<dbReference type="Gene3D" id="3.60.40.10">
    <property type="entry name" value="PPM-type phosphatase domain"/>
    <property type="match status" value="1"/>
</dbReference>
<evidence type="ECO:0000313" key="17">
    <source>
        <dbReference type="EMBL" id="SDL01398.1"/>
    </source>
</evidence>
<evidence type="ECO:0000256" key="9">
    <source>
        <dbReference type="ARBA" id="ARBA00022842"/>
    </source>
</evidence>
<dbReference type="InterPro" id="IPR001932">
    <property type="entry name" value="PPM-type_phosphatase-like_dom"/>
</dbReference>
<dbReference type="GO" id="GO:0005524">
    <property type="term" value="F:ATP binding"/>
    <property type="evidence" value="ECO:0007669"/>
    <property type="project" value="UniProtKB-KW"/>
</dbReference>
<evidence type="ECO:0000256" key="10">
    <source>
        <dbReference type="ARBA" id="ARBA00022912"/>
    </source>
</evidence>
<evidence type="ECO:0000256" key="3">
    <source>
        <dbReference type="ARBA" id="ARBA00022679"/>
    </source>
</evidence>
<dbReference type="SMART" id="SM00091">
    <property type="entry name" value="PAS"/>
    <property type="match status" value="1"/>
</dbReference>
<organism evidence="17 18">
    <name type="scientific">Streptomyces indicus</name>
    <dbReference type="NCBI Taxonomy" id="417292"/>
    <lineage>
        <taxon>Bacteria</taxon>
        <taxon>Bacillati</taxon>
        <taxon>Actinomycetota</taxon>
        <taxon>Actinomycetes</taxon>
        <taxon>Kitasatosporales</taxon>
        <taxon>Streptomycetaceae</taxon>
        <taxon>Streptomyces</taxon>
    </lineage>
</organism>
<evidence type="ECO:0000256" key="13">
    <source>
        <dbReference type="ARBA" id="ARBA00056274"/>
    </source>
</evidence>
<dbReference type="PROSITE" id="PS50112">
    <property type="entry name" value="PAS"/>
    <property type="match status" value="1"/>
</dbReference>
<dbReference type="InterPro" id="IPR029016">
    <property type="entry name" value="GAF-like_dom_sf"/>
</dbReference>
<keyword evidence="9" id="KW-0460">Magnesium</keyword>
<evidence type="ECO:0000313" key="18">
    <source>
        <dbReference type="Proteomes" id="UP000199155"/>
    </source>
</evidence>
<dbReference type="STRING" id="417292.SAMN05421806_11666"/>
<comment type="catalytic activity">
    <reaction evidence="12">
        <text>O-phospho-L-seryl-[protein] + H2O = L-seryl-[protein] + phosphate</text>
        <dbReference type="Rhea" id="RHEA:20629"/>
        <dbReference type="Rhea" id="RHEA-COMP:9863"/>
        <dbReference type="Rhea" id="RHEA-COMP:11604"/>
        <dbReference type="ChEBI" id="CHEBI:15377"/>
        <dbReference type="ChEBI" id="CHEBI:29999"/>
        <dbReference type="ChEBI" id="CHEBI:43474"/>
        <dbReference type="ChEBI" id="CHEBI:83421"/>
        <dbReference type="EC" id="3.1.3.16"/>
    </reaction>
</comment>
<keyword evidence="10" id="KW-0904">Protein phosphatase</keyword>
<dbReference type="EMBL" id="FNFF01000016">
    <property type="protein sequence ID" value="SDL01398.1"/>
    <property type="molecule type" value="Genomic_DNA"/>
</dbReference>
<dbReference type="InterPro" id="IPR035965">
    <property type="entry name" value="PAS-like_dom_sf"/>
</dbReference>
<dbReference type="SMART" id="SM00065">
    <property type="entry name" value="GAF"/>
    <property type="match status" value="1"/>
</dbReference>
<dbReference type="SUPFAM" id="SSF81606">
    <property type="entry name" value="PP2C-like"/>
    <property type="match status" value="1"/>
</dbReference>
<dbReference type="GO" id="GO:0004722">
    <property type="term" value="F:protein serine/threonine phosphatase activity"/>
    <property type="evidence" value="ECO:0007669"/>
    <property type="project" value="UniProtKB-EC"/>
</dbReference>
<keyword evidence="2" id="KW-0597">Phosphoprotein</keyword>
<keyword evidence="3" id="KW-0808">Transferase</keyword>
<dbReference type="InterPro" id="IPR052016">
    <property type="entry name" value="Bact_Sigma-Reg"/>
</dbReference>
<evidence type="ECO:0000256" key="15">
    <source>
        <dbReference type="ARBA" id="ARBA00081350"/>
    </source>
</evidence>
<dbReference type="GO" id="GO:0046872">
    <property type="term" value="F:metal ion binding"/>
    <property type="evidence" value="ECO:0007669"/>
    <property type="project" value="UniProtKB-KW"/>
</dbReference>